<feature type="region of interest" description="Disordered" evidence="1">
    <location>
        <begin position="55"/>
        <end position="75"/>
    </location>
</feature>
<sequence>MNYVGNLFLRASDARRHGALQACGSFHAIGGQDVARGPVVGHICFISIDLSVNSDPSSSFYSKPGTDPGFDSHPGSTVDFDLHPVLV</sequence>
<proteinExistence type="predicted"/>
<dbReference type="Proteomes" id="UP000299102">
    <property type="component" value="Unassembled WGS sequence"/>
</dbReference>
<name>A0A4C1Y977_EUMVA</name>
<evidence type="ECO:0000313" key="2">
    <source>
        <dbReference type="EMBL" id="GBP71484.1"/>
    </source>
</evidence>
<gene>
    <name evidence="2" type="ORF">EVAR_103370_1</name>
</gene>
<dbReference type="EMBL" id="BGZK01001110">
    <property type="protein sequence ID" value="GBP71484.1"/>
    <property type="molecule type" value="Genomic_DNA"/>
</dbReference>
<organism evidence="2 3">
    <name type="scientific">Eumeta variegata</name>
    <name type="common">Bagworm moth</name>
    <name type="synonym">Eumeta japonica</name>
    <dbReference type="NCBI Taxonomy" id="151549"/>
    <lineage>
        <taxon>Eukaryota</taxon>
        <taxon>Metazoa</taxon>
        <taxon>Ecdysozoa</taxon>
        <taxon>Arthropoda</taxon>
        <taxon>Hexapoda</taxon>
        <taxon>Insecta</taxon>
        <taxon>Pterygota</taxon>
        <taxon>Neoptera</taxon>
        <taxon>Endopterygota</taxon>
        <taxon>Lepidoptera</taxon>
        <taxon>Glossata</taxon>
        <taxon>Ditrysia</taxon>
        <taxon>Tineoidea</taxon>
        <taxon>Psychidae</taxon>
        <taxon>Oiketicinae</taxon>
        <taxon>Eumeta</taxon>
    </lineage>
</organism>
<dbReference type="AlphaFoldDB" id="A0A4C1Y977"/>
<comment type="caution">
    <text evidence="2">The sequence shown here is derived from an EMBL/GenBank/DDBJ whole genome shotgun (WGS) entry which is preliminary data.</text>
</comment>
<evidence type="ECO:0000256" key="1">
    <source>
        <dbReference type="SAM" id="MobiDB-lite"/>
    </source>
</evidence>
<evidence type="ECO:0000313" key="3">
    <source>
        <dbReference type="Proteomes" id="UP000299102"/>
    </source>
</evidence>
<accession>A0A4C1Y977</accession>
<keyword evidence="3" id="KW-1185">Reference proteome</keyword>
<reference evidence="2 3" key="1">
    <citation type="journal article" date="2019" name="Commun. Biol.">
        <title>The bagworm genome reveals a unique fibroin gene that provides high tensile strength.</title>
        <authorList>
            <person name="Kono N."/>
            <person name="Nakamura H."/>
            <person name="Ohtoshi R."/>
            <person name="Tomita M."/>
            <person name="Numata K."/>
            <person name="Arakawa K."/>
        </authorList>
    </citation>
    <scope>NUCLEOTIDE SEQUENCE [LARGE SCALE GENOMIC DNA]</scope>
</reference>
<protein>
    <submittedName>
        <fullName evidence="2">Uncharacterized protein</fullName>
    </submittedName>
</protein>